<accession>A0ABT7CII3</accession>
<dbReference type="Gene3D" id="2.70.70.10">
    <property type="entry name" value="Glucose Permease (Domain IIA)"/>
    <property type="match status" value="1"/>
</dbReference>
<dbReference type="Gene3D" id="2.60.120.200">
    <property type="match status" value="1"/>
</dbReference>
<dbReference type="SUPFAM" id="SSF49899">
    <property type="entry name" value="Concanavalin A-like lectins/glucanases"/>
    <property type="match status" value="1"/>
</dbReference>
<dbReference type="Gene3D" id="2.60.40.10">
    <property type="entry name" value="Immunoglobulins"/>
    <property type="match status" value="5"/>
</dbReference>
<dbReference type="InterPro" id="IPR003961">
    <property type="entry name" value="FN3_dom"/>
</dbReference>
<dbReference type="Pfam" id="PF13385">
    <property type="entry name" value="Laminin_G_3"/>
    <property type="match status" value="1"/>
</dbReference>
<proteinExistence type="predicted"/>
<evidence type="ECO:0000256" key="3">
    <source>
        <dbReference type="SAM" id="SignalP"/>
    </source>
</evidence>
<dbReference type="InterPro" id="IPR026444">
    <property type="entry name" value="Secre_tail"/>
</dbReference>
<protein>
    <submittedName>
        <fullName evidence="6">PKD domain-containing protein</fullName>
    </submittedName>
</protein>
<dbReference type="InterPro" id="IPR022409">
    <property type="entry name" value="PKD/Chitinase_dom"/>
</dbReference>
<dbReference type="SUPFAM" id="SSF49299">
    <property type="entry name" value="PKD domain"/>
    <property type="match status" value="3"/>
</dbReference>
<dbReference type="Pfam" id="PF00801">
    <property type="entry name" value="PKD"/>
    <property type="match status" value="2"/>
</dbReference>
<dbReference type="RefSeq" id="WP_313994256.1">
    <property type="nucleotide sequence ID" value="NZ_JASJOT010000003.1"/>
</dbReference>
<dbReference type="PANTHER" id="PTHR42754:SF1">
    <property type="entry name" value="LIPOPROTEIN"/>
    <property type="match status" value="1"/>
</dbReference>
<dbReference type="InterPro" id="IPR013320">
    <property type="entry name" value="ConA-like_dom_sf"/>
</dbReference>
<dbReference type="InterPro" id="IPR000601">
    <property type="entry name" value="PKD_dom"/>
</dbReference>
<dbReference type="InterPro" id="IPR035986">
    <property type="entry name" value="PKD_dom_sf"/>
</dbReference>
<keyword evidence="7" id="KW-1185">Reference proteome</keyword>
<dbReference type="PROSITE" id="PS50853">
    <property type="entry name" value="FN3"/>
    <property type="match status" value="1"/>
</dbReference>
<keyword evidence="2" id="KW-1015">Disulfide bond</keyword>
<dbReference type="EMBL" id="JASJOT010000003">
    <property type="protein sequence ID" value="MDJ1492862.1"/>
    <property type="molecule type" value="Genomic_DNA"/>
</dbReference>
<feature type="domain" description="PKD" evidence="4">
    <location>
        <begin position="649"/>
        <end position="737"/>
    </location>
</feature>
<feature type="domain" description="PKD" evidence="4">
    <location>
        <begin position="554"/>
        <end position="644"/>
    </location>
</feature>
<comment type="caution">
    <text evidence="6">The sequence shown here is derived from an EMBL/GenBank/DDBJ whole genome shotgun (WGS) entry which is preliminary data.</text>
</comment>
<dbReference type="SMART" id="SM00560">
    <property type="entry name" value="LamGL"/>
    <property type="match status" value="1"/>
</dbReference>
<feature type="domain" description="Fibronectin type-III" evidence="5">
    <location>
        <begin position="1206"/>
        <end position="1296"/>
    </location>
</feature>
<sequence>MNKILHLNLFLLLLVISSFSSYAQVNWPFKDANGNNIRGTVNGTPGEFRTSGGNRFHGGVDLTNGTETAVYAINSGTVTVMAAPSCWNAYIQVGIVQYKHIKPSNFDPVRQVKAKLLQTGDVVNVGDFLGVMYTSPGGCNLHVHINDNPANGHTNYINRQLSPFTDLVAPLFYDRNGFNQTEGTVLTANSPNAVEFRANGHNRTHDAALLNTTTTVNTRTYRILYNRVDMVSKIKDPKIETNGNGTTGRNGPNAISYEILNQNSQSIDGSRVENINFNTIPDNTRAQDVFDSRAECCGTGTRHVYILTSHPHTAPYDRYWNTNLREGTAPLVWNQTQQPNINARVNQEAHYPDGIYTVRVQARDIANYEATTQNVSISHDAPVVIDNYRPYVRTVVAMAGTTEIYRANWVWDATTARLTLNRQDRGFAKTTNSITLTLTFSEPMKSVKVGIPSLGIEAQTAAATTNPAVWTFSVPASTSENKHLLYITGKDYAENELEQNPANIPIRQSATVWSPVPVPGTDINHYFNIGAGCSSNGRIAQQSGARIRSNSNCMITDFIVDKRNPVINTPVTFTDLSSGGDGTPLTYSWNFVQGATPQTSTNAIPGSVVYNSTGSKTVTLEVCDGMGCLTETKTAYINVIANNTTNQPLVVDFSANKQVVKLGEVVTLTSQVTGGKGSLYYNWELGEGASGNDPVSPTPQVSYTTSGNKTISLTVTDENGSVVANKINYIYVAAPNIQPLQANIGGCISRAQVNGLISFSDFSSGGYGPPYNSYLWDFGDGSTSTDQNPTHRYAAMGQYTVTLTVCDGSGCNTKVSPNCVNVNIGSDIINPDFLINGQDFQNGGTPITVGRNTPVTLTSTTSTAIIGALDYSWVFDYYNSTGGSAATPAKSVSQNPQICYTTSGTMSVWLRVGYTNNMANPRVVLKESAIKVVDGLGATGCVANIGQVSLSTTCWKQGGSYPKFNIPITANCPIGKIVITGENGETIVNNELSFSWRSQPPAFPYKQTYKISAYQYDGVKYNLLTQKDVVFTLTETPLANAGPDQQVCYGSNTQIGSDGQVAIFYKWTSSDPSNLSYLSDINSSSPVFSTSVSGTYTYTLTATNPVTGCSSSDDVIIKMGTPLIAQNNTTTMYTGRSLTLGIGISGGTGTYTYSWEPTAYLDDATKAKPIMTAPLTDESIIYYVTVTDVGGCSVVGEVTINVSSTTPSDLKATPLSHSVIQLTWEDHTSDELGFVLERSIGNNSSFVPIITLPANTTSYKELCLNPQTQYYYRISAKKATGNSPYSNEASAITLNGVVKEWDKRFGGIGEDMISAVVPTSDGGYVLAGISDSGVTGNKSSASKGKYDYWIVKTDATGNKQWDKTYGGFDDDHQFSEGQSYQGVYYKCIDIQQTKDGGYIVGGNTFSGVGGDITQASLGGTDYWIVKTDANGTKIWEKRFGSSANDQLYNIGVVDDGGYLLGGSMNGKLTLTKINSTGNVVWQNVYGGLGMNAVINSERFVPLPDGSCFFSSEINTTTHEKIIVKVDATGNIVKSITPSVIFHTYALTNDNGFILVEEEHNWGSSKPDRIILKKIDSDGKFIWQKEHEYFSVSSCKVLQTSDGDYLISFIDVSNTYGIGILKVDASGNKQWNQSFTTTHQIWPKGIQKALDGGYIIGATVTTSDNSLVISEPNIGLHDYWLLKINDKALNSSTSIITEKVSPRVLETGSQILIPFSACGVNTGNVFTAQLSDQFGRFSNPVNIGTLTGNTSGAINATIPLSTIQGTLYRVRVISSNPALVGTDNQEDITIGPACNRTLTASPNVSIALGQSTQLQAFYNNTCDRSLLFDGVDDNVSIGTNSKLAFDRTNTFTVEAWFKAPTLAAAGYVIFSKMKNASPYQGYNIFLWEGKVRIQMISSWPAGIVESTTARFDDNQWHHVAWTYDGSSNASGSRIYVDGVEQTTTVDINNLTGSTIEANTPSIIGSRPGSLFFKGQLDEVRVWSTTRSATEISTNMRTRQQTNATGLVGYWRLDEGSGTTTADLTANALTGTLAGGPSWQSGVPPVLTWSPATGLNTTTGTIVTAKPTQTTTYTVTDGTLTASVTVTISSSGARAQVSEAIPNQIESSFYPNPFIQEGTLFVKDESNQTVDVVIMNLQGQLLYQKSDLPTNTPIIMGTELPVGVGVIRISHPNQPIQYIKIIKIEH</sequence>
<dbReference type="Pfam" id="PF18911">
    <property type="entry name" value="PKD_4"/>
    <property type="match status" value="1"/>
</dbReference>
<dbReference type="InterPro" id="IPR011055">
    <property type="entry name" value="Dup_hybrid_motif"/>
</dbReference>
<dbReference type="InterPro" id="IPR006558">
    <property type="entry name" value="LamG-like"/>
</dbReference>
<dbReference type="PROSITE" id="PS50093">
    <property type="entry name" value="PKD"/>
    <property type="match status" value="3"/>
</dbReference>
<dbReference type="SUPFAM" id="SSF51261">
    <property type="entry name" value="Duplicated hybrid motif"/>
    <property type="match status" value="1"/>
</dbReference>
<evidence type="ECO:0000313" key="6">
    <source>
        <dbReference type="EMBL" id="MDJ1492862.1"/>
    </source>
</evidence>
<keyword evidence="1 3" id="KW-0732">Signal</keyword>
<evidence type="ECO:0000259" key="4">
    <source>
        <dbReference type="PROSITE" id="PS50093"/>
    </source>
</evidence>
<dbReference type="InterPro" id="IPR013783">
    <property type="entry name" value="Ig-like_fold"/>
</dbReference>
<reference evidence="6 7" key="1">
    <citation type="submission" date="2023-05" db="EMBL/GenBank/DDBJ databases">
        <authorList>
            <person name="Zhang X."/>
        </authorList>
    </citation>
    <scope>NUCLEOTIDE SEQUENCE [LARGE SCALE GENOMIC DNA]</scope>
    <source>
        <strain evidence="6 7">DM2B3-1</strain>
    </source>
</reference>
<dbReference type="Pfam" id="PF00041">
    <property type="entry name" value="fn3"/>
    <property type="match status" value="1"/>
</dbReference>
<dbReference type="NCBIfam" id="TIGR04183">
    <property type="entry name" value="Por_Secre_tail"/>
    <property type="match status" value="1"/>
</dbReference>
<evidence type="ECO:0000259" key="5">
    <source>
        <dbReference type="PROSITE" id="PS50853"/>
    </source>
</evidence>
<evidence type="ECO:0000256" key="1">
    <source>
        <dbReference type="ARBA" id="ARBA00022729"/>
    </source>
</evidence>
<name>A0ABT7CII3_9BACT</name>
<dbReference type="CDD" id="cd00063">
    <property type="entry name" value="FN3"/>
    <property type="match status" value="1"/>
</dbReference>
<dbReference type="CDD" id="cd00146">
    <property type="entry name" value="PKD"/>
    <property type="match status" value="3"/>
</dbReference>
<evidence type="ECO:0000256" key="2">
    <source>
        <dbReference type="ARBA" id="ARBA00023157"/>
    </source>
</evidence>
<gene>
    <name evidence="6" type="ORF">QNI19_07950</name>
</gene>
<dbReference type="PANTHER" id="PTHR42754">
    <property type="entry name" value="ENDOGLUCANASE"/>
    <property type="match status" value="1"/>
</dbReference>
<dbReference type="InterPro" id="IPR036116">
    <property type="entry name" value="FN3_sf"/>
</dbReference>
<dbReference type="Proteomes" id="UP001228581">
    <property type="component" value="Unassembled WGS sequence"/>
</dbReference>
<organism evidence="6 7">
    <name type="scientific">Xanthocytophaga flava</name>
    <dbReference type="NCBI Taxonomy" id="3048013"/>
    <lineage>
        <taxon>Bacteria</taxon>
        <taxon>Pseudomonadati</taxon>
        <taxon>Bacteroidota</taxon>
        <taxon>Cytophagia</taxon>
        <taxon>Cytophagales</taxon>
        <taxon>Rhodocytophagaceae</taxon>
        <taxon>Xanthocytophaga</taxon>
    </lineage>
</organism>
<feature type="chain" id="PRO_5046509067" evidence="3">
    <location>
        <begin position="24"/>
        <end position="2184"/>
    </location>
</feature>
<dbReference type="SUPFAM" id="SSF49265">
    <property type="entry name" value="Fibronectin type III"/>
    <property type="match status" value="1"/>
</dbReference>
<dbReference type="SMART" id="SM00060">
    <property type="entry name" value="FN3"/>
    <property type="match status" value="1"/>
</dbReference>
<feature type="signal peptide" evidence="3">
    <location>
        <begin position="1"/>
        <end position="23"/>
    </location>
</feature>
<evidence type="ECO:0000313" key="7">
    <source>
        <dbReference type="Proteomes" id="UP001228581"/>
    </source>
</evidence>
<dbReference type="SMART" id="SM00089">
    <property type="entry name" value="PKD"/>
    <property type="match status" value="4"/>
</dbReference>
<feature type="domain" description="PKD" evidence="4">
    <location>
        <begin position="762"/>
        <end position="827"/>
    </location>
</feature>